<sequence>MEHNRGVKRRHPDEVEELRQKRARYKLPDRESHATSTALQIRPGSMLVGDAHINAVDPPRSKYTYSHLDADSIRLLYIEPGDFNDDIRCSLETVKRNESPTYEALSYTWGEPPETELIRVDEAEFYVRPNLYQALQRLRKHSQGRYLWVDAICINQSCIEEKSIQIQKMASVYSSASCVLAWLGADVPNSRLAMDFITRLQDPNSRARERWLDDYGILALGSMLDRPWFMRAWVVQEIASARSALVYYGGRHVRFSALADAVSIVRSRLAEIRVSIQQSPYYSAYERRLSNFEDNSRSIRFLDSLTDLYLRAGDGDNMRPRTNLETLLHNLRGLEATDPRDQIYSFLSIADFSPSTQNRANAVASWVPDYTLSNLEVFTSFVAHCVRTSERLDVIVRPWAAVRKQPWQGDLIDPDLQYAVPSWMAVQEGMAFGDPKDDLRTRVNADSLVGDPNRRTYNAHNGTIAQYHFGIDDVSRKYNGSLYAKGIVLGEVQQASTRMAVGIVLKECLEMIGGIVRGDIGNICDVSDHLWRILCANRDGNANGAPFLYRSSLLQLLAQVEDVGSLDTQELLSSVQDNHVADFLQRVQAVVWDRKIVRSQGRAGLCEDLVGLAPRGSGMGDKIVVLFGCSVPVILRARKSTARGACWELIGEAYMEGVMEGQAVHRHSTSGSMSVEEEFEIR</sequence>
<name>A0ABR1STB8_9PEZI</name>
<comment type="caution">
    <text evidence="2">The sequence shown here is derived from an EMBL/GenBank/DDBJ whole genome shotgun (WGS) entry which is preliminary data.</text>
</comment>
<dbReference type="Pfam" id="PF26639">
    <property type="entry name" value="Het-6_barrel"/>
    <property type="match status" value="1"/>
</dbReference>
<evidence type="ECO:0000259" key="1">
    <source>
        <dbReference type="Pfam" id="PF06985"/>
    </source>
</evidence>
<evidence type="ECO:0000313" key="2">
    <source>
        <dbReference type="EMBL" id="KAK8037562.1"/>
    </source>
</evidence>
<dbReference type="EMBL" id="JAQQWI010000002">
    <property type="protein sequence ID" value="KAK8037562.1"/>
    <property type="molecule type" value="Genomic_DNA"/>
</dbReference>
<dbReference type="PANTHER" id="PTHR24148:SF64">
    <property type="entry name" value="HETEROKARYON INCOMPATIBILITY DOMAIN-CONTAINING PROTEIN"/>
    <property type="match status" value="1"/>
</dbReference>
<feature type="domain" description="Heterokaryon incompatibility" evidence="1">
    <location>
        <begin position="102"/>
        <end position="237"/>
    </location>
</feature>
<dbReference type="Pfam" id="PF06985">
    <property type="entry name" value="HET"/>
    <property type="match status" value="1"/>
</dbReference>
<proteinExistence type="predicted"/>
<reference evidence="2 3" key="1">
    <citation type="submission" date="2023-01" db="EMBL/GenBank/DDBJ databases">
        <title>Analysis of 21 Apiospora genomes using comparative genomics revels a genus with tremendous synthesis potential of carbohydrate active enzymes and secondary metabolites.</title>
        <authorList>
            <person name="Sorensen T."/>
        </authorList>
    </citation>
    <scope>NUCLEOTIDE SEQUENCE [LARGE SCALE GENOMIC DNA]</scope>
    <source>
        <strain evidence="2 3">CBS 20057</strain>
    </source>
</reference>
<dbReference type="InterPro" id="IPR052895">
    <property type="entry name" value="HetReg/Transcr_Mod"/>
</dbReference>
<organism evidence="2 3">
    <name type="scientific">Apiospora marii</name>
    <dbReference type="NCBI Taxonomy" id="335849"/>
    <lineage>
        <taxon>Eukaryota</taxon>
        <taxon>Fungi</taxon>
        <taxon>Dikarya</taxon>
        <taxon>Ascomycota</taxon>
        <taxon>Pezizomycotina</taxon>
        <taxon>Sordariomycetes</taxon>
        <taxon>Xylariomycetidae</taxon>
        <taxon>Amphisphaeriales</taxon>
        <taxon>Apiosporaceae</taxon>
        <taxon>Apiospora</taxon>
    </lineage>
</organism>
<gene>
    <name evidence="2" type="ORF">PG991_000908</name>
</gene>
<evidence type="ECO:0000313" key="3">
    <source>
        <dbReference type="Proteomes" id="UP001396898"/>
    </source>
</evidence>
<protein>
    <recommendedName>
        <fullName evidence="1">Heterokaryon incompatibility domain-containing protein</fullName>
    </recommendedName>
</protein>
<keyword evidence="3" id="KW-1185">Reference proteome</keyword>
<dbReference type="InterPro" id="IPR010730">
    <property type="entry name" value="HET"/>
</dbReference>
<dbReference type="PANTHER" id="PTHR24148">
    <property type="entry name" value="ANKYRIN REPEAT DOMAIN-CONTAINING PROTEIN 39 HOMOLOG-RELATED"/>
    <property type="match status" value="1"/>
</dbReference>
<accession>A0ABR1STB8</accession>
<dbReference type="Proteomes" id="UP001396898">
    <property type="component" value="Unassembled WGS sequence"/>
</dbReference>